<keyword evidence="2" id="KW-1185">Reference proteome</keyword>
<protein>
    <submittedName>
        <fullName evidence="1">Uncharacterized protein</fullName>
    </submittedName>
</protein>
<evidence type="ECO:0000313" key="1">
    <source>
        <dbReference type="EMBL" id="AJG21704.1"/>
    </source>
</evidence>
<dbReference type="EMBL" id="CP010537">
    <property type="protein sequence ID" value="AJG21704.1"/>
    <property type="molecule type" value="Genomic_DNA"/>
</dbReference>
<dbReference type="Proteomes" id="UP000031843">
    <property type="component" value="Chromosome secondary"/>
</dbReference>
<evidence type="ECO:0000313" key="2">
    <source>
        <dbReference type="Proteomes" id="UP000031843"/>
    </source>
</evidence>
<name>A0A0C4YIP2_9BURK</name>
<proteinExistence type="predicted"/>
<dbReference type="KEGG" id="cbw:RR42_s0106"/>
<reference evidence="1 2" key="1">
    <citation type="journal article" date="2015" name="Genome Announc.">
        <title>Complete Genome Sequence of Cupriavidus basilensis 4G11, Isolated from the Oak Ridge Field Research Center Site.</title>
        <authorList>
            <person name="Ray J."/>
            <person name="Waters R.J."/>
            <person name="Skerker J.M."/>
            <person name="Kuehl J.V."/>
            <person name="Price M.N."/>
            <person name="Huang J."/>
            <person name="Chakraborty R."/>
            <person name="Arkin A.P."/>
            <person name="Deutschbauer A."/>
        </authorList>
    </citation>
    <scope>NUCLEOTIDE SEQUENCE [LARGE SCALE GENOMIC DNA]</scope>
    <source>
        <strain evidence="1">4G11</strain>
    </source>
</reference>
<dbReference type="AlphaFoldDB" id="A0A0C4YIP2"/>
<accession>A0A0C4YIP2</accession>
<dbReference type="STRING" id="68895.RR42_s0106"/>
<organism evidence="1 2">
    <name type="scientific">Cupriavidus basilensis</name>
    <dbReference type="NCBI Taxonomy" id="68895"/>
    <lineage>
        <taxon>Bacteria</taxon>
        <taxon>Pseudomonadati</taxon>
        <taxon>Pseudomonadota</taxon>
        <taxon>Betaproteobacteria</taxon>
        <taxon>Burkholderiales</taxon>
        <taxon>Burkholderiaceae</taxon>
        <taxon>Cupriavidus</taxon>
    </lineage>
</organism>
<sequence length="42" mass="4793">MHKWLHWLSGARAWNVPGEDRIGLSGKASLRKTTIETRCVET</sequence>
<gene>
    <name evidence="1" type="ORF">RR42_s0106</name>
</gene>